<reference evidence="1" key="2">
    <citation type="submission" date="2012-06" db="EMBL/GenBank/DDBJ databases">
        <authorList>
            <person name="Yu Y."/>
            <person name="Currie J."/>
            <person name="Lomeli R."/>
            <person name="Angelova A."/>
            <person name="Collura K."/>
            <person name="Wissotski M."/>
            <person name="Campos D."/>
            <person name="Kudrna D."/>
            <person name="Golser W."/>
            <person name="Ashely E."/>
            <person name="Descour A."/>
            <person name="Fernandes J."/>
            <person name="Soderlund C."/>
            <person name="Walbot V."/>
        </authorList>
    </citation>
    <scope>NUCLEOTIDE SEQUENCE</scope>
    <source>
        <strain evidence="1">B73</strain>
    </source>
</reference>
<dbReference type="AlphaFoldDB" id="C0PLB1"/>
<organism evidence="1">
    <name type="scientific">Zea mays</name>
    <name type="common">Maize</name>
    <dbReference type="NCBI Taxonomy" id="4577"/>
    <lineage>
        <taxon>Eukaryota</taxon>
        <taxon>Viridiplantae</taxon>
        <taxon>Streptophyta</taxon>
        <taxon>Embryophyta</taxon>
        <taxon>Tracheophyta</taxon>
        <taxon>Spermatophyta</taxon>
        <taxon>Magnoliopsida</taxon>
        <taxon>Liliopsida</taxon>
        <taxon>Poales</taxon>
        <taxon>Poaceae</taxon>
        <taxon>PACMAD clade</taxon>
        <taxon>Panicoideae</taxon>
        <taxon>Andropogonodae</taxon>
        <taxon>Andropogoneae</taxon>
        <taxon>Tripsacinae</taxon>
        <taxon>Zea</taxon>
    </lineage>
</organism>
<dbReference type="EMBL" id="BT069080">
    <property type="protein sequence ID" value="ACN35977.1"/>
    <property type="molecule type" value="mRNA"/>
</dbReference>
<name>C0PLB1_MAIZE</name>
<reference evidence="1" key="1">
    <citation type="journal article" date="2009" name="PLoS Genet.">
        <title>Sequencing, mapping, and analysis of 27,455 maize full-length cDNAs.</title>
        <authorList>
            <person name="Soderlund C."/>
            <person name="Descour A."/>
            <person name="Kudrna D."/>
            <person name="Bomhoff M."/>
            <person name="Boyd L."/>
            <person name="Currie J."/>
            <person name="Angelova A."/>
            <person name="Collura K."/>
            <person name="Wissotski M."/>
            <person name="Ashley E."/>
            <person name="Morrow D."/>
            <person name="Fernandes J."/>
            <person name="Walbot V."/>
            <person name="Yu Y."/>
        </authorList>
    </citation>
    <scope>NUCLEOTIDE SEQUENCE</scope>
    <source>
        <strain evidence="1">B73</strain>
    </source>
</reference>
<accession>C0PLB1</accession>
<protein>
    <submittedName>
        <fullName evidence="1">Uncharacterized protein</fullName>
    </submittedName>
</protein>
<proteinExistence type="evidence at transcript level"/>
<evidence type="ECO:0000313" key="1">
    <source>
        <dbReference type="EMBL" id="ACN35977.1"/>
    </source>
</evidence>
<sequence length="41" mass="4805">MKFHPLFFQAPDPNSIGWESRKLGQLMRLQTWLDEGPTSML</sequence>